<dbReference type="Pfam" id="PF01694">
    <property type="entry name" value="Rhomboid"/>
    <property type="match status" value="1"/>
</dbReference>
<evidence type="ECO:0000259" key="8">
    <source>
        <dbReference type="Pfam" id="PF01694"/>
    </source>
</evidence>
<feature type="domain" description="Peptidase S54 rhomboid" evidence="8">
    <location>
        <begin position="173"/>
        <end position="205"/>
    </location>
</feature>
<keyword evidence="3 7" id="KW-0812">Transmembrane</keyword>
<evidence type="ECO:0000256" key="6">
    <source>
        <dbReference type="ARBA" id="ARBA00023136"/>
    </source>
</evidence>
<dbReference type="InterPro" id="IPR035952">
    <property type="entry name" value="Rhomboid-like_sf"/>
</dbReference>
<reference evidence="9 10" key="1">
    <citation type="journal article" date="2021" name="BMC Genomics">
        <title>Datura genome reveals duplications of psychoactive alkaloid biosynthetic genes and high mutation rate following tissue culture.</title>
        <authorList>
            <person name="Rajewski A."/>
            <person name="Carter-House D."/>
            <person name="Stajich J."/>
            <person name="Litt A."/>
        </authorList>
    </citation>
    <scope>NUCLEOTIDE SEQUENCE [LARGE SCALE GENOMIC DNA]</scope>
    <source>
        <strain evidence="9">AR-01</strain>
    </source>
</reference>
<keyword evidence="4" id="KW-0378">Hydrolase</keyword>
<gene>
    <name evidence="9" type="ORF">HAX54_032334</name>
</gene>
<keyword evidence="10" id="KW-1185">Reference proteome</keyword>
<protein>
    <recommendedName>
        <fullName evidence="8">Peptidase S54 rhomboid domain-containing protein</fullName>
    </recommendedName>
</protein>
<dbReference type="Proteomes" id="UP000823775">
    <property type="component" value="Unassembled WGS sequence"/>
</dbReference>
<evidence type="ECO:0000313" key="10">
    <source>
        <dbReference type="Proteomes" id="UP000823775"/>
    </source>
</evidence>
<dbReference type="InterPro" id="IPR022764">
    <property type="entry name" value="Peptidase_S54_rhomboid_dom"/>
</dbReference>
<dbReference type="EMBL" id="JACEIK010004100">
    <property type="protein sequence ID" value="MCD9644186.1"/>
    <property type="molecule type" value="Genomic_DNA"/>
</dbReference>
<name>A0ABS8VAE9_DATST</name>
<organism evidence="9 10">
    <name type="scientific">Datura stramonium</name>
    <name type="common">Jimsonweed</name>
    <name type="synonym">Common thornapple</name>
    <dbReference type="NCBI Taxonomy" id="4076"/>
    <lineage>
        <taxon>Eukaryota</taxon>
        <taxon>Viridiplantae</taxon>
        <taxon>Streptophyta</taxon>
        <taxon>Embryophyta</taxon>
        <taxon>Tracheophyta</taxon>
        <taxon>Spermatophyta</taxon>
        <taxon>Magnoliopsida</taxon>
        <taxon>eudicotyledons</taxon>
        <taxon>Gunneridae</taxon>
        <taxon>Pentapetalae</taxon>
        <taxon>asterids</taxon>
        <taxon>lamiids</taxon>
        <taxon>Solanales</taxon>
        <taxon>Solanaceae</taxon>
        <taxon>Solanoideae</taxon>
        <taxon>Datureae</taxon>
        <taxon>Datura</taxon>
    </lineage>
</organism>
<keyword evidence="5 7" id="KW-1133">Transmembrane helix</keyword>
<dbReference type="SUPFAM" id="SSF144091">
    <property type="entry name" value="Rhomboid-like"/>
    <property type="match status" value="1"/>
</dbReference>
<feature type="transmembrane region" description="Helical" evidence="7">
    <location>
        <begin position="136"/>
        <end position="154"/>
    </location>
</feature>
<dbReference type="Gene3D" id="1.20.1540.10">
    <property type="entry name" value="Rhomboid-like"/>
    <property type="match status" value="1"/>
</dbReference>
<evidence type="ECO:0000256" key="3">
    <source>
        <dbReference type="ARBA" id="ARBA00022692"/>
    </source>
</evidence>
<keyword evidence="6 7" id="KW-0472">Membrane</keyword>
<evidence type="ECO:0000256" key="4">
    <source>
        <dbReference type="ARBA" id="ARBA00022801"/>
    </source>
</evidence>
<evidence type="ECO:0000256" key="1">
    <source>
        <dbReference type="ARBA" id="ARBA00004141"/>
    </source>
</evidence>
<dbReference type="PANTHER" id="PTHR43731">
    <property type="entry name" value="RHOMBOID PROTEASE"/>
    <property type="match status" value="1"/>
</dbReference>
<comment type="similarity">
    <text evidence="2">Belongs to the peptidase S54 family.</text>
</comment>
<comment type="subcellular location">
    <subcellularLocation>
        <location evidence="1">Membrane</location>
        <topology evidence="1">Multi-pass membrane protein</topology>
    </subcellularLocation>
</comment>
<evidence type="ECO:0000256" key="5">
    <source>
        <dbReference type="ARBA" id="ARBA00022989"/>
    </source>
</evidence>
<evidence type="ECO:0000256" key="2">
    <source>
        <dbReference type="ARBA" id="ARBA00009045"/>
    </source>
</evidence>
<evidence type="ECO:0000256" key="7">
    <source>
        <dbReference type="SAM" id="Phobius"/>
    </source>
</evidence>
<dbReference type="PANTHER" id="PTHR43731:SF14">
    <property type="entry name" value="PRESENILIN-ASSOCIATED RHOMBOID-LIKE PROTEIN, MITOCHONDRIAL"/>
    <property type="match status" value="1"/>
</dbReference>
<proteinExistence type="inferred from homology"/>
<accession>A0ABS8VAE9</accession>
<comment type="caution">
    <text evidence="9">The sequence shown here is derived from an EMBL/GenBank/DDBJ whole genome shotgun (WGS) entry which is preliminary data.</text>
</comment>
<sequence length="206" mass="23675">MQRLLSLKLLSKIPRNLSNASINPSQTFLSLTSKTNQCHPSPQQLFSIPYTAFSYTHPWRPQNVKFSRGIFSNPLFSKQLLANTHFRGDPTKVLVNRIVGVVRTKFGRRNFLSNFSFGSTRRSWRSGFGRFSTDRVVLGLILTNVAVFLLWRVADNRFMMRNFMISVDNFTNGRVHTLITSAFSHIDSWHLISNMVGLYFFGTSIF</sequence>
<dbReference type="InterPro" id="IPR050925">
    <property type="entry name" value="Rhomboid_protease_S54"/>
</dbReference>
<evidence type="ECO:0000313" key="9">
    <source>
        <dbReference type="EMBL" id="MCD9644186.1"/>
    </source>
</evidence>